<feature type="region of interest" description="Disordered" evidence="2">
    <location>
        <begin position="81"/>
        <end position="169"/>
    </location>
</feature>
<gene>
    <name evidence="4" type="ORF">B0A49_05371</name>
</gene>
<keyword evidence="3" id="KW-0812">Transmembrane</keyword>
<keyword evidence="3" id="KW-1133">Transmembrane helix</keyword>
<dbReference type="OrthoDB" id="3794485at2759"/>
<proteinExistence type="predicted"/>
<evidence type="ECO:0000256" key="1">
    <source>
        <dbReference type="ARBA" id="ARBA00023242"/>
    </source>
</evidence>
<evidence type="ECO:0000256" key="2">
    <source>
        <dbReference type="SAM" id="MobiDB-lite"/>
    </source>
</evidence>
<feature type="compositionally biased region" description="Low complexity" evidence="2">
    <location>
        <begin position="105"/>
        <end position="117"/>
    </location>
</feature>
<dbReference type="AlphaFoldDB" id="A0A4U0X6D0"/>
<keyword evidence="1" id="KW-0539">Nucleus</keyword>
<feature type="region of interest" description="Disordered" evidence="2">
    <location>
        <begin position="186"/>
        <end position="227"/>
    </location>
</feature>
<feature type="region of interest" description="Disordered" evidence="2">
    <location>
        <begin position="314"/>
        <end position="344"/>
    </location>
</feature>
<accession>A0A4U0X6D0</accession>
<reference evidence="4 5" key="1">
    <citation type="submission" date="2017-03" db="EMBL/GenBank/DDBJ databases">
        <title>Genomes of endolithic fungi from Antarctica.</title>
        <authorList>
            <person name="Coleine C."/>
            <person name="Masonjones S."/>
            <person name="Stajich J.E."/>
        </authorList>
    </citation>
    <scope>NUCLEOTIDE SEQUENCE [LARGE SCALE GENOMIC DNA]</scope>
    <source>
        <strain evidence="4 5">CCFEE 5187</strain>
    </source>
</reference>
<name>A0A4U0X6D0_9PEZI</name>
<keyword evidence="5" id="KW-1185">Reference proteome</keyword>
<comment type="caution">
    <text evidence="4">The sequence shown here is derived from an EMBL/GenBank/DDBJ whole genome shotgun (WGS) entry which is preliminary data.</text>
</comment>
<sequence>MASARTFRIFRLPSLTGNSYHPTVPLQFDPPKGSDELFFALMIAYPQGPTHSERMRAAVIDFLMNEKTAEDFAETAAVFDHSKSDSPSYSSQSTFGDSSFLGSLPNSTTSNSPSNENRFTDHQASKAPPTDVGPSVNPTPSLQTMTSVWSVSEKVQPKMRSRRKMTEHEKVEYRQRRVMRACENCSKRKRKCHHNQPDTDAVQATKKASAKKRSKDSAKPTGINTATAPVTPAAFSQSVAFDFPSAFRISDTGSPMSFTDELNFADVQPFDLQYDAFAELGALFPQHDMSVPTWHDTTYSPILPTGYESMSRQSSSSLSELFTNGRSQSPQCSSGSPSMLTRQNTLSDSAGMNEFINHDFVLFDDVNDRRLNGRADARAPAALGIVRPVNNANVVGGEIAAATPSSIHELARDSHPGTIARPSRPPRTLVQNDLHTQVQDSLTDQSFELRATGSTVFPQSRSEQSTNARQNDTSTPLAQYKQSGVASDHFNNAQALAIVAAHGHASVEQASSRGAISSPHASEETRKSGIKALRKGGQGSAGFTVHITKHARQNVSDRELAPEEVIIYNSAATTHYFLETNLDSSKFLEHDDSSPQARVPYSRILGNDLSLLSLNGGGVRVISSVASMKRMMQMTEFAASLIYFSLMASSIGGLIAVMALENANGLAEAASNGALNIRRRFGQLLWPDSPPSNVDTYRATAVDADEISAGRINYYFRLLAACLQFWHLRDQPPETSPATQNAAHRT</sequence>
<feature type="region of interest" description="Disordered" evidence="2">
    <location>
        <begin position="408"/>
        <end position="430"/>
    </location>
</feature>
<protein>
    <submittedName>
        <fullName evidence="4">Uncharacterized protein</fullName>
    </submittedName>
</protein>
<dbReference type="STRING" id="331657.A0A4U0X6D0"/>
<feature type="compositionally biased region" description="Polar residues" evidence="2">
    <location>
        <begin position="136"/>
        <end position="150"/>
    </location>
</feature>
<organism evidence="4 5">
    <name type="scientific">Cryomyces minteri</name>
    <dbReference type="NCBI Taxonomy" id="331657"/>
    <lineage>
        <taxon>Eukaryota</taxon>
        <taxon>Fungi</taxon>
        <taxon>Dikarya</taxon>
        <taxon>Ascomycota</taxon>
        <taxon>Pezizomycotina</taxon>
        <taxon>Dothideomycetes</taxon>
        <taxon>Dothideomycetes incertae sedis</taxon>
        <taxon>Cryomyces</taxon>
    </lineage>
</organism>
<dbReference type="GO" id="GO:0008270">
    <property type="term" value="F:zinc ion binding"/>
    <property type="evidence" value="ECO:0007669"/>
    <property type="project" value="InterPro"/>
</dbReference>
<evidence type="ECO:0000313" key="5">
    <source>
        <dbReference type="Proteomes" id="UP000308768"/>
    </source>
</evidence>
<dbReference type="GO" id="GO:0000981">
    <property type="term" value="F:DNA-binding transcription factor activity, RNA polymerase II-specific"/>
    <property type="evidence" value="ECO:0007669"/>
    <property type="project" value="InterPro"/>
</dbReference>
<dbReference type="EMBL" id="NAJN01000576">
    <property type="protein sequence ID" value="TKA71327.1"/>
    <property type="molecule type" value="Genomic_DNA"/>
</dbReference>
<keyword evidence="3" id="KW-0472">Membrane</keyword>
<feature type="region of interest" description="Disordered" evidence="2">
    <location>
        <begin position="509"/>
        <end position="528"/>
    </location>
</feature>
<feature type="region of interest" description="Disordered" evidence="2">
    <location>
        <begin position="454"/>
        <end position="476"/>
    </location>
</feature>
<dbReference type="CDD" id="cd00067">
    <property type="entry name" value="GAL4"/>
    <property type="match status" value="1"/>
</dbReference>
<evidence type="ECO:0000256" key="3">
    <source>
        <dbReference type="SAM" id="Phobius"/>
    </source>
</evidence>
<feature type="transmembrane region" description="Helical" evidence="3">
    <location>
        <begin position="637"/>
        <end position="660"/>
    </location>
</feature>
<evidence type="ECO:0000313" key="4">
    <source>
        <dbReference type="EMBL" id="TKA71327.1"/>
    </source>
</evidence>
<dbReference type="InterPro" id="IPR001138">
    <property type="entry name" value="Zn2Cys6_DnaBD"/>
</dbReference>
<feature type="compositionally biased region" description="Low complexity" evidence="2">
    <location>
        <begin position="327"/>
        <end position="338"/>
    </location>
</feature>
<dbReference type="Proteomes" id="UP000308768">
    <property type="component" value="Unassembled WGS sequence"/>
</dbReference>